<accession>A0A7S1CH90</accession>
<name>A0A7S1CH90_9STRA</name>
<evidence type="ECO:0000256" key="8">
    <source>
        <dbReference type="SAM" id="MobiDB-lite"/>
    </source>
</evidence>
<keyword evidence="5" id="KW-0347">Helicase</keyword>
<dbReference type="InterPro" id="IPR001650">
    <property type="entry name" value="Helicase_C-like"/>
</dbReference>
<dbReference type="PANTHER" id="PTHR18934">
    <property type="entry name" value="ATP-DEPENDENT RNA HELICASE"/>
    <property type="match status" value="1"/>
</dbReference>
<dbReference type="PANTHER" id="PTHR18934:SF118">
    <property type="entry name" value="ATP-DEPENDENT RNA HELICASE DHX33"/>
    <property type="match status" value="1"/>
</dbReference>
<dbReference type="Gene3D" id="1.20.120.1080">
    <property type="match status" value="1"/>
</dbReference>
<dbReference type="CDD" id="cd18791">
    <property type="entry name" value="SF2_C_RHA"/>
    <property type="match status" value="1"/>
</dbReference>
<keyword evidence="4" id="KW-0378">Hydrolase</keyword>
<keyword evidence="3" id="KW-0547">Nucleotide-binding</keyword>
<dbReference type="PROSITE" id="PS51192">
    <property type="entry name" value="HELICASE_ATP_BIND_1"/>
    <property type="match status" value="1"/>
</dbReference>
<feature type="domain" description="Helicase C-terminal" evidence="10">
    <location>
        <begin position="291"/>
        <end position="467"/>
    </location>
</feature>
<proteinExistence type="predicted"/>
<dbReference type="GO" id="GO:0005730">
    <property type="term" value="C:nucleolus"/>
    <property type="evidence" value="ECO:0007669"/>
    <property type="project" value="TreeGrafter"/>
</dbReference>
<dbReference type="AlphaFoldDB" id="A0A7S1CH90"/>
<dbReference type="GO" id="GO:0005524">
    <property type="term" value="F:ATP binding"/>
    <property type="evidence" value="ECO:0007669"/>
    <property type="project" value="UniProtKB-KW"/>
</dbReference>
<dbReference type="EC" id="3.6.4.13" evidence="1"/>
<dbReference type="PROSITE" id="PS51194">
    <property type="entry name" value="HELICASE_CTER"/>
    <property type="match status" value="1"/>
</dbReference>
<evidence type="ECO:0000256" key="2">
    <source>
        <dbReference type="ARBA" id="ARBA00022664"/>
    </source>
</evidence>
<evidence type="ECO:0000256" key="7">
    <source>
        <dbReference type="ARBA" id="ARBA00047984"/>
    </source>
</evidence>
<feature type="region of interest" description="Disordered" evidence="8">
    <location>
        <begin position="733"/>
        <end position="754"/>
    </location>
</feature>
<dbReference type="Pfam" id="PF00271">
    <property type="entry name" value="Helicase_C"/>
    <property type="match status" value="1"/>
</dbReference>
<dbReference type="Gene3D" id="3.40.50.300">
    <property type="entry name" value="P-loop containing nucleotide triphosphate hydrolases"/>
    <property type="match status" value="2"/>
</dbReference>
<dbReference type="InterPro" id="IPR011545">
    <property type="entry name" value="DEAD/DEAH_box_helicase_dom"/>
</dbReference>
<evidence type="ECO:0000259" key="10">
    <source>
        <dbReference type="PROSITE" id="PS51194"/>
    </source>
</evidence>
<dbReference type="GO" id="GO:0003724">
    <property type="term" value="F:RNA helicase activity"/>
    <property type="evidence" value="ECO:0007669"/>
    <property type="project" value="UniProtKB-EC"/>
</dbReference>
<dbReference type="InterPro" id="IPR011709">
    <property type="entry name" value="DEAD-box_helicase_OB_fold"/>
</dbReference>
<dbReference type="Pfam" id="PF04408">
    <property type="entry name" value="WHD_HA2"/>
    <property type="match status" value="1"/>
</dbReference>
<evidence type="ECO:0000256" key="6">
    <source>
        <dbReference type="ARBA" id="ARBA00022840"/>
    </source>
</evidence>
<evidence type="ECO:0000256" key="1">
    <source>
        <dbReference type="ARBA" id="ARBA00012552"/>
    </source>
</evidence>
<feature type="region of interest" description="Disordered" evidence="8">
    <location>
        <begin position="1"/>
        <end position="94"/>
    </location>
</feature>
<comment type="catalytic activity">
    <reaction evidence="7">
        <text>ATP + H2O = ADP + phosphate + H(+)</text>
        <dbReference type="Rhea" id="RHEA:13065"/>
        <dbReference type="ChEBI" id="CHEBI:15377"/>
        <dbReference type="ChEBI" id="CHEBI:15378"/>
        <dbReference type="ChEBI" id="CHEBI:30616"/>
        <dbReference type="ChEBI" id="CHEBI:43474"/>
        <dbReference type="ChEBI" id="CHEBI:456216"/>
        <dbReference type="EC" id="3.6.4.13"/>
    </reaction>
</comment>
<dbReference type="SMART" id="SM00490">
    <property type="entry name" value="HELICc"/>
    <property type="match status" value="1"/>
</dbReference>
<keyword evidence="6" id="KW-0067">ATP-binding</keyword>
<dbReference type="Pfam" id="PF07717">
    <property type="entry name" value="OB_NTP_bind"/>
    <property type="match status" value="1"/>
</dbReference>
<dbReference type="FunFam" id="3.40.50.300:FF:000145">
    <property type="entry name" value="probable ATP-dependent RNA helicase DHX40"/>
    <property type="match status" value="1"/>
</dbReference>
<evidence type="ECO:0000313" key="11">
    <source>
        <dbReference type="EMBL" id="CAD8917723.1"/>
    </source>
</evidence>
<evidence type="ECO:0000256" key="3">
    <source>
        <dbReference type="ARBA" id="ARBA00022741"/>
    </source>
</evidence>
<feature type="domain" description="Helicase ATP-binding" evidence="9">
    <location>
        <begin position="107"/>
        <end position="270"/>
    </location>
</feature>
<keyword evidence="2" id="KW-0507">mRNA processing</keyword>
<dbReference type="GO" id="GO:0045943">
    <property type="term" value="P:positive regulation of transcription by RNA polymerase I"/>
    <property type="evidence" value="ECO:0007669"/>
    <property type="project" value="TreeGrafter"/>
</dbReference>
<feature type="compositionally biased region" description="Gly residues" evidence="8">
    <location>
        <begin position="23"/>
        <end position="34"/>
    </location>
</feature>
<evidence type="ECO:0000259" key="9">
    <source>
        <dbReference type="PROSITE" id="PS51192"/>
    </source>
</evidence>
<dbReference type="InterPro" id="IPR014001">
    <property type="entry name" value="Helicase_ATP-bd"/>
</dbReference>
<dbReference type="GO" id="GO:0016787">
    <property type="term" value="F:hydrolase activity"/>
    <property type="evidence" value="ECO:0007669"/>
    <property type="project" value="UniProtKB-KW"/>
</dbReference>
<dbReference type="SMART" id="SM00487">
    <property type="entry name" value="DEXDc"/>
    <property type="match status" value="1"/>
</dbReference>
<dbReference type="Pfam" id="PF21010">
    <property type="entry name" value="HA2_C"/>
    <property type="match status" value="1"/>
</dbReference>
<dbReference type="InterPro" id="IPR002464">
    <property type="entry name" value="DNA/RNA_helicase_DEAH_CS"/>
</dbReference>
<sequence length="754" mass="81431">MMPHVGTKRAEGGAVKRRRSFDGTGGQHGGGKTRVGGPAPPATWMVDPSRGGSADGPARGGAGGRSPALSAPPSTEPRVKRMLRRNGDPLGGTRRRLPIAEYREQIVSLVKGSRASVIVGETGSGKTTQIPQFLFDAGMARKGLIVVTQPRRVAAVTVAQRVAEEMGTRVGEGVGYTIRFDDTTTPRTAVKFATDGMLLREAQVDPTLKRYSVIMLDEAHERTLSTDVLFAVVKRAMASRPELRVVVMSATLNVKLFAEYFGAKALSIPGRQHPVEVFYLSAAHGDYIDAALTAVLQIHVDEPPGGDVLVFLPGQEDIENMAAILKRKAKLVPDGVPALKVCQLYSALPPAAQLEAFAPAPKGARKVLLATNIAETSVTINGVRYVVDPGLVKERKYAAGSGMEMLDTVETSRAQAWQRAGRAGREAPGKCFRLYTEAHFLALAATPVPEIRRVSLAAVALRLKAMGAGNVQDFPFLEPPERPAVRRALHELLMMGALAKDGELTKRGTAMAALPLEPRYGLLVIKAQEFGCGEEILSLVALLSVEGLFFSPRDKQEAAAKARRKFVAAEGDHCTLLNVLRAFEEEGSRDRSWCHDHFVNERALRRALDIRHQLRGVCSRIGVRIESCSPDTEPVLRCLVAACFLSIAKRIPAAKGQAGTRAHYKTLEGGHEVWVHPMSVLFGRNPAPETIVYNEVVITKRQYLRCVSIVAADWLPELAPQCFQAVSIAGPSARGNGSLSVRPGARQAQFAHRA</sequence>
<dbReference type="InterPro" id="IPR048333">
    <property type="entry name" value="HA2_WH"/>
</dbReference>
<gene>
    <name evidence="11" type="ORF">BSP0115_LOCUS10984</name>
</gene>
<organism evidence="11">
    <name type="scientific">Bicosoecida sp. CB-2014</name>
    <dbReference type="NCBI Taxonomy" id="1486930"/>
    <lineage>
        <taxon>Eukaryota</taxon>
        <taxon>Sar</taxon>
        <taxon>Stramenopiles</taxon>
        <taxon>Bigyra</taxon>
        <taxon>Opalozoa</taxon>
        <taxon>Bicosoecida</taxon>
    </lineage>
</organism>
<reference evidence="11" key="1">
    <citation type="submission" date="2021-01" db="EMBL/GenBank/DDBJ databases">
        <authorList>
            <person name="Corre E."/>
            <person name="Pelletier E."/>
            <person name="Niang G."/>
            <person name="Scheremetjew M."/>
            <person name="Finn R."/>
            <person name="Kale V."/>
            <person name="Holt S."/>
            <person name="Cochrane G."/>
            <person name="Meng A."/>
            <person name="Brown T."/>
            <person name="Cohen L."/>
        </authorList>
    </citation>
    <scope>NUCLEOTIDE SEQUENCE</scope>
    <source>
        <strain evidence="11">Ms1</strain>
    </source>
</reference>
<dbReference type="FunFam" id="3.40.50.300:FF:000615">
    <property type="entry name" value="pre-mRNA-splicing factor ATP-dependent RNA helicase DEAH7"/>
    <property type="match status" value="1"/>
</dbReference>
<dbReference type="SUPFAM" id="SSF52540">
    <property type="entry name" value="P-loop containing nucleoside triphosphate hydrolases"/>
    <property type="match status" value="1"/>
</dbReference>
<dbReference type="GO" id="GO:0006397">
    <property type="term" value="P:mRNA processing"/>
    <property type="evidence" value="ECO:0007669"/>
    <property type="project" value="UniProtKB-KW"/>
</dbReference>
<dbReference type="SMART" id="SM00847">
    <property type="entry name" value="HA2"/>
    <property type="match status" value="1"/>
</dbReference>
<dbReference type="GO" id="GO:0003725">
    <property type="term" value="F:double-stranded RNA binding"/>
    <property type="evidence" value="ECO:0007669"/>
    <property type="project" value="TreeGrafter"/>
</dbReference>
<dbReference type="EMBL" id="HBFS01016359">
    <property type="protein sequence ID" value="CAD8917723.1"/>
    <property type="molecule type" value="Transcribed_RNA"/>
</dbReference>
<evidence type="ECO:0000256" key="4">
    <source>
        <dbReference type="ARBA" id="ARBA00022801"/>
    </source>
</evidence>
<dbReference type="Pfam" id="PF00270">
    <property type="entry name" value="DEAD"/>
    <property type="match status" value="1"/>
</dbReference>
<dbReference type="PROSITE" id="PS00690">
    <property type="entry name" value="DEAH_ATP_HELICASE"/>
    <property type="match status" value="1"/>
</dbReference>
<dbReference type="InterPro" id="IPR007502">
    <property type="entry name" value="Helicase-assoc_dom"/>
</dbReference>
<evidence type="ECO:0000256" key="5">
    <source>
        <dbReference type="ARBA" id="ARBA00022806"/>
    </source>
</evidence>
<dbReference type="InterPro" id="IPR027417">
    <property type="entry name" value="P-loop_NTPase"/>
</dbReference>
<protein>
    <recommendedName>
        <fullName evidence="1">RNA helicase</fullName>
        <ecNumber evidence="1">3.6.4.13</ecNumber>
    </recommendedName>
</protein>